<dbReference type="OrthoDB" id="9799225at2"/>
<sequence>MESRYSSNLLILTAAFVVVVAGMQAATTILVPFLLAAFIAIICLPPLKWFTSKGFSPAISVLIITLTLVLLGSLLGAFVGASVAEFTNNLPTYQSRLNQQTSDLIAWLSGLGINLNTQLLRDNLDPSIAMGMAGNLLSGLGNVLANTFLIVLTVIFMLIEMTALPHKWHAMGGRAPSTGGFEKFTTTVSSYFAIKTWISLATGACITIWLSFLGVDHAVLWGLVAFLFNFVPNIGSIIAAVPAVLLALVQLGVGDAVLTGLGFVAVNIVMGNVVEPRFMGRGVGLSTLVVFLSLVFWGWVLGPVGMLLSVPLTMIVKLALEARQDTEWLAILIGPDIEPEETIK</sequence>
<dbReference type="GO" id="GO:0016020">
    <property type="term" value="C:membrane"/>
    <property type="evidence" value="ECO:0007669"/>
    <property type="project" value="UniProtKB-SubCell"/>
</dbReference>
<dbReference type="KEGG" id="maes:Ga0123461_2170"/>
<keyword evidence="4 6" id="KW-1133">Transmembrane helix</keyword>
<evidence type="ECO:0000313" key="8">
    <source>
        <dbReference type="Proteomes" id="UP000231701"/>
    </source>
</evidence>
<evidence type="ECO:0000256" key="6">
    <source>
        <dbReference type="SAM" id="Phobius"/>
    </source>
</evidence>
<reference evidence="7 8" key="1">
    <citation type="submission" date="2016-12" db="EMBL/GenBank/DDBJ databases">
        <title>Isolation and genomic insights into novel planktonic Zetaproteobacteria from stratified waters of the Chesapeake Bay.</title>
        <authorList>
            <person name="McAllister S.M."/>
            <person name="Kato S."/>
            <person name="Chan C.S."/>
            <person name="Chiu B.K."/>
            <person name="Field E.K."/>
        </authorList>
    </citation>
    <scope>NUCLEOTIDE SEQUENCE [LARGE SCALE GENOMIC DNA]</scope>
    <source>
        <strain evidence="7 8">CP-5</strain>
    </source>
</reference>
<keyword evidence="3 6" id="KW-0812">Transmembrane</keyword>
<keyword evidence="5 6" id="KW-0472">Membrane</keyword>
<organism evidence="7 8">
    <name type="scientific">Mariprofundus aestuarium</name>
    <dbReference type="NCBI Taxonomy" id="1921086"/>
    <lineage>
        <taxon>Bacteria</taxon>
        <taxon>Pseudomonadati</taxon>
        <taxon>Pseudomonadota</taxon>
        <taxon>Candidatius Mariprofundia</taxon>
        <taxon>Mariprofundales</taxon>
        <taxon>Mariprofundaceae</taxon>
        <taxon>Mariprofundus</taxon>
    </lineage>
</organism>
<feature type="transmembrane region" description="Helical" evidence="6">
    <location>
        <begin position="191"/>
        <end position="212"/>
    </location>
</feature>
<gene>
    <name evidence="7" type="ORF">Ga0123461_2170</name>
</gene>
<dbReference type="GO" id="GO:0055085">
    <property type="term" value="P:transmembrane transport"/>
    <property type="evidence" value="ECO:0007669"/>
    <property type="project" value="TreeGrafter"/>
</dbReference>
<accession>A0A2K8L8H2</accession>
<keyword evidence="8" id="KW-1185">Reference proteome</keyword>
<evidence type="ECO:0000256" key="5">
    <source>
        <dbReference type="ARBA" id="ARBA00023136"/>
    </source>
</evidence>
<evidence type="ECO:0000256" key="2">
    <source>
        <dbReference type="ARBA" id="ARBA00009773"/>
    </source>
</evidence>
<evidence type="ECO:0000256" key="3">
    <source>
        <dbReference type="ARBA" id="ARBA00022692"/>
    </source>
</evidence>
<proteinExistence type="inferred from homology"/>
<feature type="transmembrane region" description="Helical" evidence="6">
    <location>
        <begin position="247"/>
        <end position="270"/>
    </location>
</feature>
<dbReference type="RefSeq" id="WP_100278326.1">
    <property type="nucleotide sequence ID" value="NZ_CP018799.1"/>
</dbReference>
<feature type="transmembrane region" description="Helical" evidence="6">
    <location>
        <begin position="219"/>
        <end position="241"/>
    </location>
</feature>
<dbReference type="EMBL" id="CP018799">
    <property type="protein sequence ID" value="ATX80576.1"/>
    <property type="molecule type" value="Genomic_DNA"/>
</dbReference>
<feature type="transmembrane region" description="Helical" evidence="6">
    <location>
        <begin position="282"/>
        <end position="302"/>
    </location>
</feature>
<name>A0A2K8L8H2_MARES</name>
<protein>
    <submittedName>
        <fullName evidence="7">Putative PurR-regulated permease PerM</fullName>
    </submittedName>
</protein>
<feature type="transmembrane region" description="Helical" evidence="6">
    <location>
        <begin position="59"/>
        <end position="84"/>
    </location>
</feature>
<feature type="transmembrane region" description="Helical" evidence="6">
    <location>
        <begin position="136"/>
        <end position="159"/>
    </location>
</feature>
<comment type="subcellular location">
    <subcellularLocation>
        <location evidence="1">Membrane</location>
        <topology evidence="1">Multi-pass membrane protein</topology>
    </subcellularLocation>
</comment>
<dbReference type="PANTHER" id="PTHR21716:SF64">
    <property type="entry name" value="AI-2 TRANSPORT PROTEIN TQSA"/>
    <property type="match status" value="1"/>
</dbReference>
<dbReference type="AlphaFoldDB" id="A0A2K8L8H2"/>
<evidence type="ECO:0000256" key="4">
    <source>
        <dbReference type="ARBA" id="ARBA00022989"/>
    </source>
</evidence>
<comment type="similarity">
    <text evidence="2">Belongs to the autoinducer-2 exporter (AI-2E) (TC 2.A.86) family.</text>
</comment>
<evidence type="ECO:0000256" key="1">
    <source>
        <dbReference type="ARBA" id="ARBA00004141"/>
    </source>
</evidence>
<dbReference type="InterPro" id="IPR002549">
    <property type="entry name" value="AI-2E-like"/>
</dbReference>
<evidence type="ECO:0000313" key="7">
    <source>
        <dbReference type="EMBL" id="ATX80576.1"/>
    </source>
</evidence>
<dbReference type="Pfam" id="PF01594">
    <property type="entry name" value="AI-2E_transport"/>
    <property type="match status" value="1"/>
</dbReference>
<feature type="transmembrane region" description="Helical" evidence="6">
    <location>
        <begin position="7"/>
        <end position="23"/>
    </location>
</feature>
<dbReference type="Proteomes" id="UP000231701">
    <property type="component" value="Chromosome"/>
</dbReference>
<dbReference type="PANTHER" id="PTHR21716">
    <property type="entry name" value="TRANSMEMBRANE PROTEIN"/>
    <property type="match status" value="1"/>
</dbReference>